<evidence type="ECO:0000256" key="3">
    <source>
        <dbReference type="ARBA" id="ARBA00022679"/>
    </source>
</evidence>
<sequence>YAAPELFQGRRYTGPEVDIWSLGVILYVLTTGCLPFDGKNLQEMRESVCRGKYRIPFYLSDGEWIASVR</sequence>
<keyword evidence="6" id="KW-0067">ATP-binding</keyword>
<evidence type="ECO:0000259" key="7">
    <source>
        <dbReference type="PROSITE" id="PS50011"/>
    </source>
</evidence>
<keyword evidence="2" id="KW-0723">Serine/threonine-protein kinase</keyword>
<dbReference type="EMBL" id="KZ998494">
    <property type="protein sequence ID" value="RKO86079.1"/>
    <property type="molecule type" value="Genomic_DNA"/>
</dbReference>
<keyword evidence="3" id="KW-0808">Transferase</keyword>
<reference evidence="9" key="1">
    <citation type="journal article" date="2018" name="Nat. Microbiol.">
        <title>Leveraging single-cell genomics to expand the fungal tree of life.</title>
        <authorList>
            <person name="Ahrendt S.R."/>
            <person name="Quandt C.A."/>
            <person name="Ciobanu D."/>
            <person name="Clum A."/>
            <person name="Salamov A."/>
            <person name="Andreopoulos B."/>
            <person name="Cheng J.F."/>
            <person name="Woyke T."/>
            <person name="Pelin A."/>
            <person name="Henrissat B."/>
            <person name="Reynolds N.K."/>
            <person name="Benny G.L."/>
            <person name="Smith M.E."/>
            <person name="James T.Y."/>
            <person name="Grigoriev I.V."/>
        </authorList>
    </citation>
    <scope>NUCLEOTIDE SEQUENCE [LARGE SCALE GENOMIC DNA]</scope>
</reference>
<gene>
    <name evidence="8" type="ORF">BDK51DRAFT_22134</name>
</gene>
<feature type="non-terminal residue" evidence="8">
    <location>
        <position position="1"/>
    </location>
</feature>
<evidence type="ECO:0000256" key="4">
    <source>
        <dbReference type="ARBA" id="ARBA00022741"/>
    </source>
</evidence>
<dbReference type="GO" id="GO:0000226">
    <property type="term" value="P:microtubule cytoskeleton organization"/>
    <property type="evidence" value="ECO:0007669"/>
    <property type="project" value="TreeGrafter"/>
</dbReference>
<dbReference type="PANTHER" id="PTHR24346">
    <property type="entry name" value="MAP/MICROTUBULE AFFINITY-REGULATING KINASE"/>
    <property type="match status" value="1"/>
</dbReference>
<evidence type="ECO:0000256" key="1">
    <source>
        <dbReference type="ARBA" id="ARBA00010791"/>
    </source>
</evidence>
<dbReference type="GO" id="GO:0035556">
    <property type="term" value="P:intracellular signal transduction"/>
    <property type="evidence" value="ECO:0007669"/>
    <property type="project" value="TreeGrafter"/>
</dbReference>
<name>A0A4P9W1L4_9FUNG</name>
<keyword evidence="9" id="KW-1185">Reference proteome</keyword>
<organism evidence="8 9">
    <name type="scientific">Blyttiomyces helicus</name>
    <dbReference type="NCBI Taxonomy" id="388810"/>
    <lineage>
        <taxon>Eukaryota</taxon>
        <taxon>Fungi</taxon>
        <taxon>Fungi incertae sedis</taxon>
        <taxon>Chytridiomycota</taxon>
        <taxon>Chytridiomycota incertae sedis</taxon>
        <taxon>Chytridiomycetes</taxon>
        <taxon>Chytridiomycetes incertae sedis</taxon>
        <taxon>Blyttiomyces</taxon>
    </lineage>
</organism>
<dbReference type="InterPro" id="IPR011009">
    <property type="entry name" value="Kinase-like_dom_sf"/>
</dbReference>
<dbReference type="GO" id="GO:0005524">
    <property type="term" value="F:ATP binding"/>
    <property type="evidence" value="ECO:0007669"/>
    <property type="project" value="UniProtKB-KW"/>
</dbReference>
<protein>
    <submittedName>
        <fullName evidence="8">Kinase-like domain-containing protein</fullName>
    </submittedName>
</protein>
<dbReference type="GO" id="GO:0005737">
    <property type="term" value="C:cytoplasm"/>
    <property type="evidence" value="ECO:0007669"/>
    <property type="project" value="TreeGrafter"/>
</dbReference>
<dbReference type="InterPro" id="IPR000719">
    <property type="entry name" value="Prot_kinase_dom"/>
</dbReference>
<dbReference type="Pfam" id="PF00069">
    <property type="entry name" value="Pkinase"/>
    <property type="match status" value="1"/>
</dbReference>
<dbReference type="AlphaFoldDB" id="A0A4P9W1L4"/>
<accession>A0A4P9W1L4</accession>
<evidence type="ECO:0000313" key="9">
    <source>
        <dbReference type="Proteomes" id="UP000269721"/>
    </source>
</evidence>
<feature type="domain" description="Protein kinase" evidence="7">
    <location>
        <begin position="1"/>
        <end position="69"/>
    </location>
</feature>
<keyword evidence="4" id="KW-0547">Nucleotide-binding</keyword>
<evidence type="ECO:0000256" key="5">
    <source>
        <dbReference type="ARBA" id="ARBA00022777"/>
    </source>
</evidence>
<evidence type="ECO:0000256" key="2">
    <source>
        <dbReference type="ARBA" id="ARBA00022527"/>
    </source>
</evidence>
<dbReference type="SUPFAM" id="SSF56112">
    <property type="entry name" value="Protein kinase-like (PK-like)"/>
    <property type="match status" value="1"/>
</dbReference>
<dbReference type="PROSITE" id="PS50011">
    <property type="entry name" value="PROTEIN_KINASE_DOM"/>
    <property type="match status" value="1"/>
</dbReference>
<proteinExistence type="inferred from homology"/>
<dbReference type="Proteomes" id="UP000269721">
    <property type="component" value="Unassembled WGS sequence"/>
</dbReference>
<evidence type="ECO:0000256" key="6">
    <source>
        <dbReference type="ARBA" id="ARBA00022840"/>
    </source>
</evidence>
<keyword evidence="5 8" id="KW-0418">Kinase</keyword>
<evidence type="ECO:0000313" key="8">
    <source>
        <dbReference type="EMBL" id="RKO86079.1"/>
    </source>
</evidence>
<comment type="similarity">
    <text evidence="1">Belongs to the protein kinase superfamily. CAMK Ser/Thr protein kinase family. NIM1 subfamily.</text>
</comment>
<dbReference type="OrthoDB" id="193931at2759"/>
<dbReference type="PANTHER" id="PTHR24346:SF82">
    <property type="entry name" value="KP78A-RELATED"/>
    <property type="match status" value="1"/>
</dbReference>
<dbReference type="Gene3D" id="1.10.510.10">
    <property type="entry name" value="Transferase(Phosphotransferase) domain 1"/>
    <property type="match status" value="1"/>
</dbReference>
<dbReference type="GO" id="GO:0004674">
    <property type="term" value="F:protein serine/threonine kinase activity"/>
    <property type="evidence" value="ECO:0007669"/>
    <property type="project" value="UniProtKB-KW"/>
</dbReference>